<dbReference type="AlphaFoldDB" id="A0A0K1PEZ4"/>
<evidence type="ECO:0000313" key="1">
    <source>
        <dbReference type="EMBL" id="AKU92077.1"/>
    </source>
</evidence>
<protein>
    <recommendedName>
        <fullName evidence="3">Porin</fullName>
    </recommendedName>
</protein>
<evidence type="ECO:0008006" key="3">
    <source>
        <dbReference type="Google" id="ProtNLM"/>
    </source>
</evidence>
<dbReference type="KEGG" id="vin:AKJ08_2464"/>
<accession>A0A0K1PEZ4</accession>
<evidence type="ECO:0000313" key="2">
    <source>
        <dbReference type="Proteomes" id="UP000055590"/>
    </source>
</evidence>
<keyword evidence="2" id="KW-1185">Reference proteome</keyword>
<dbReference type="EMBL" id="CP012332">
    <property type="protein sequence ID" value="AKU92077.1"/>
    <property type="molecule type" value="Genomic_DNA"/>
</dbReference>
<proteinExistence type="predicted"/>
<dbReference type="Gene3D" id="2.40.160.10">
    <property type="entry name" value="Porin"/>
    <property type="match status" value="1"/>
</dbReference>
<sequence>MPVAARDDRLILDSLRLRISGVIFAHWSYDTAQANPEGPGTNGANRFDLTRTYINIEPQVSRNISLRITPDITRVSDPDGSLNGSLALRLKYAYAQFADVLPDVRVKGGLQQTAYIDFEDSIWKYRVLGPAALELFTGVSSADLGVGAWGKHLGGLVDYQVLLSGGDGYTKGPQTARNAAKYKEGAARLTIAPFATSGGYLLEGLRLTAFAQYAIRQKVADKDVERIRVMGLASWETPYGTLAVSAGPTWDDDVGENALGEATVTNRKGVLASTFGFVNLPANLRLVGRYDHFTPNTDEEARAETSGNRTRLIAGLAYRVTDLVQVIGDYQRFGFEHPEKTGPKDPSSAVFVHLDARY</sequence>
<dbReference type="STRING" id="1391653.AKJ08_2464"/>
<dbReference type="Proteomes" id="UP000055590">
    <property type="component" value="Chromosome"/>
</dbReference>
<name>A0A0K1PEZ4_9BACT</name>
<dbReference type="SUPFAM" id="SSF56935">
    <property type="entry name" value="Porins"/>
    <property type="match status" value="1"/>
</dbReference>
<gene>
    <name evidence="1" type="ORF">AKJ08_2464</name>
</gene>
<dbReference type="InterPro" id="IPR023614">
    <property type="entry name" value="Porin_dom_sf"/>
</dbReference>
<reference evidence="1 2" key="1">
    <citation type="submission" date="2015-08" db="EMBL/GenBank/DDBJ databases">
        <authorList>
            <person name="Babu N.S."/>
            <person name="Beckwith C.J."/>
            <person name="Beseler K.G."/>
            <person name="Brison A."/>
            <person name="Carone J.V."/>
            <person name="Caskin T.P."/>
            <person name="Diamond M."/>
            <person name="Durham M.E."/>
            <person name="Foxe J.M."/>
            <person name="Go M."/>
            <person name="Henderson B.A."/>
            <person name="Jones I.B."/>
            <person name="McGettigan J.A."/>
            <person name="Micheletti S.J."/>
            <person name="Nasrallah M.E."/>
            <person name="Ortiz D."/>
            <person name="Piller C.R."/>
            <person name="Privatt S.R."/>
            <person name="Schneider S.L."/>
            <person name="Sharp S."/>
            <person name="Smith T.C."/>
            <person name="Stanton J.D."/>
            <person name="Ullery H.E."/>
            <person name="Wilson R.J."/>
            <person name="Serrano M.G."/>
            <person name="Buck G."/>
            <person name="Lee V."/>
            <person name="Wang Y."/>
            <person name="Carvalho R."/>
            <person name="Voegtly L."/>
            <person name="Shi R."/>
            <person name="Duckworth R."/>
            <person name="Johnson A."/>
            <person name="Loviza R."/>
            <person name="Walstead R."/>
            <person name="Shah Z."/>
            <person name="Kiflezghi M."/>
            <person name="Wade K."/>
            <person name="Ball S.L."/>
            <person name="Bradley K.W."/>
            <person name="Asai D.J."/>
            <person name="Bowman C.A."/>
            <person name="Russell D.A."/>
            <person name="Pope W.H."/>
            <person name="Jacobs-Sera D."/>
            <person name="Hendrix R.W."/>
            <person name="Hatfull G.F."/>
        </authorList>
    </citation>
    <scope>NUCLEOTIDE SEQUENCE [LARGE SCALE GENOMIC DNA]</scope>
    <source>
        <strain evidence="1 2">DSM 27710</strain>
    </source>
</reference>
<organism evidence="1 2">
    <name type="scientific">Vulgatibacter incomptus</name>
    <dbReference type="NCBI Taxonomy" id="1391653"/>
    <lineage>
        <taxon>Bacteria</taxon>
        <taxon>Pseudomonadati</taxon>
        <taxon>Myxococcota</taxon>
        <taxon>Myxococcia</taxon>
        <taxon>Myxococcales</taxon>
        <taxon>Cystobacterineae</taxon>
        <taxon>Vulgatibacteraceae</taxon>
        <taxon>Vulgatibacter</taxon>
    </lineage>
</organism>